<dbReference type="InterPro" id="IPR012338">
    <property type="entry name" value="Beta-lactam/transpept-like"/>
</dbReference>
<reference evidence="2 3" key="1">
    <citation type="submission" date="2020-10" db="EMBL/GenBank/DDBJ databases">
        <title>Draft genome of Ramlibacter aquaticus LMG 30558.</title>
        <authorList>
            <person name="Props R."/>
        </authorList>
    </citation>
    <scope>NUCLEOTIDE SEQUENCE [LARGE SCALE GENOMIC DNA]</scope>
    <source>
        <strain evidence="2 3">LMG 30558</strain>
    </source>
</reference>
<gene>
    <name evidence="2" type="ORF">IM725_15615</name>
</gene>
<sequence length="388" mass="42266">MNFPATHAALQNEVDSERFPGFSYAVIHHGEVVGRGCVGCADIERREEMRLDHLFRIFSCTKLVTSIAALQLLEQGRFELDDPIARYIPALGALQVLAAPDAPLDSARPAREPVRIRHLLTHTAGFTYPFLAPQTPVARAYADAKTGNPATTLAQQMETLAMLPLLFEPGTAWNYSVATDVVGRLVEVVSGEPLDRYFERHIFGPLGMADTFFHVPVAQQSRLAAHYIGDLVDPSRPGLKSAEHLPYAGAYRSPSPRLNPGGGLVSSLDDYTRLVQALARGGSPLLQPASMAWVTQSQIPASMTIGFPGQPTLGGRGHSFAASVFRAPCADDPAARFGDVQWNGMSGTQWMFSPAEGFGLVLMTQRYMGFGLPYWPRFKAAVQQDLSR</sequence>
<dbReference type="PANTHER" id="PTHR43283">
    <property type="entry name" value="BETA-LACTAMASE-RELATED"/>
    <property type="match status" value="1"/>
</dbReference>
<evidence type="ECO:0000313" key="2">
    <source>
        <dbReference type="EMBL" id="MBE7942006.1"/>
    </source>
</evidence>
<dbReference type="SUPFAM" id="SSF56601">
    <property type="entry name" value="beta-lactamase/transpeptidase-like"/>
    <property type="match status" value="1"/>
</dbReference>
<proteinExistence type="predicted"/>
<comment type="caution">
    <text evidence="2">The sequence shown here is derived from an EMBL/GenBank/DDBJ whole genome shotgun (WGS) entry which is preliminary data.</text>
</comment>
<dbReference type="PANTHER" id="PTHR43283:SF3">
    <property type="entry name" value="BETA-LACTAMASE FAMILY PROTEIN (AFU_ORTHOLOGUE AFUA_5G07500)"/>
    <property type="match status" value="1"/>
</dbReference>
<dbReference type="InterPro" id="IPR050789">
    <property type="entry name" value="Diverse_Enzym_Activities"/>
</dbReference>
<dbReference type="Proteomes" id="UP000715965">
    <property type="component" value="Unassembled WGS sequence"/>
</dbReference>
<protein>
    <submittedName>
        <fullName evidence="2">Beta-lactamase family protein</fullName>
    </submittedName>
</protein>
<dbReference type="RefSeq" id="WP_193781566.1">
    <property type="nucleotide sequence ID" value="NZ_JADDOJ010000074.1"/>
</dbReference>
<feature type="domain" description="Beta-lactamase-related" evidence="1">
    <location>
        <begin position="9"/>
        <end position="366"/>
    </location>
</feature>
<accession>A0ABR9SI28</accession>
<name>A0ABR9SI28_9BURK</name>
<evidence type="ECO:0000259" key="1">
    <source>
        <dbReference type="Pfam" id="PF00144"/>
    </source>
</evidence>
<dbReference type="Pfam" id="PF00144">
    <property type="entry name" value="Beta-lactamase"/>
    <property type="match status" value="1"/>
</dbReference>
<dbReference type="Gene3D" id="3.40.710.10">
    <property type="entry name" value="DD-peptidase/beta-lactamase superfamily"/>
    <property type="match status" value="1"/>
</dbReference>
<keyword evidence="3" id="KW-1185">Reference proteome</keyword>
<dbReference type="EMBL" id="JADDOJ010000074">
    <property type="protein sequence ID" value="MBE7942006.1"/>
    <property type="molecule type" value="Genomic_DNA"/>
</dbReference>
<evidence type="ECO:0000313" key="3">
    <source>
        <dbReference type="Proteomes" id="UP000715965"/>
    </source>
</evidence>
<dbReference type="InterPro" id="IPR001466">
    <property type="entry name" value="Beta-lactam-related"/>
</dbReference>
<organism evidence="2 3">
    <name type="scientific">Ramlibacter aquaticus</name>
    <dbReference type="NCBI Taxonomy" id="2780094"/>
    <lineage>
        <taxon>Bacteria</taxon>
        <taxon>Pseudomonadati</taxon>
        <taxon>Pseudomonadota</taxon>
        <taxon>Betaproteobacteria</taxon>
        <taxon>Burkholderiales</taxon>
        <taxon>Comamonadaceae</taxon>
        <taxon>Ramlibacter</taxon>
    </lineage>
</organism>